<dbReference type="RefSeq" id="WP_006418776.1">
    <property type="nucleotide sequence ID" value="NZ_AENN01000017.1"/>
</dbReference>
<feature type="transmembrane region" description="Helical" evidence="6">
    <location>
        <begin position="91"/>
        <end position="111"/>
    </location>
</feature>
<comment type="subcellular location">
    <subcellularLocation>
        <location evidence="1">Cell membrane</location>
        <topology evidence="1">Multi-pass membrane protein</topology>
    </subcellularLocation>
</comment>
<evidence type="ECO:0000256" key="6">
    <source>
        <dbReference type="SAM" id="Phobius"/>
    </source>
</evidence>
<evidence type="ECO:0000313" key="8">
    <source>
        <dbReference type="Proteomes" id="UP000005990"/>
    </source>
</evidence>
<dbReference type="PANTHER" id="PTHR30482:SF10">
    <property type="entry name" value="HIGH-AFFINITY BRANCHED-CHAIN AMINO ACID TRANSPORT PROTEIN BRAE"/>
    <property type="match status" value="1"/>
</dbReference>
<evidence type="ECO:0000256" key="2">
    <source>
        <dbReference type="ARBA" id="ARBA00022475"/>
    </source>
</evidence>
<sequence>MQRMNRKNGIWFLLIVAAFAILFALTQANIINAYYRITLMTIMLNIIYAVGLNLVLGIAGQFSLGHAGFIAIGAYAAAICTKAAANPWLGLLEGILLGVVISVIVALLVGIPTLRLKGDYLAIATLGVAEIIRVLINNWRSITNGPAGISGIPTVTNWMVVFVALVLTTILVLNYNYSSVGRATRAIEQNEIAAEAMGVNVTKYKVMAFAMGAATAAIGGSLQATFLGIVTPKDYTFNRSIDILIIVVFGGMGSFTGSFIAAILLGLLNLFLQDYGQLRMIIYAVALILIMIFRPQGLLGTSEFKVGRLFKNTNSRDTKEVA</sequence>
<dbReference type="EMBL" id="AENN01000017">
    <property type="protein sequence ID" value="EFR30616.1"/>
    <property type="molecule type" value="Genomic_DNA"/>
</dbReference>
<dbReference type="CDD" id="cd06581">
    <property type="entry name" value="TM_PBP1_LivM_like"/>
    <property type="match status" value="1"/>
</dbReference>
<comment type="caution">
    <text evidence="7">The sequence shown here is derived from an EMBL/GenBank/DDBJ whole genome shotgun (WGS) entry which is preliminary data.</text>
</comment>
<proteinExistence type="predicted"/>
<feature type="transmembrane region" description="Helical" evidence="6">
    <location>
        <begin position="156"/>
        <end position="175"/>
    </location>
</feature>
<dbReference type="GO" id="GO:0015658">
    <property type="term" value="F:branched-chain amino acid transmembrane transporter activity"/>
    <property type="evidence" value="ECO:0007669"/>
    <property type="project" value="InterPro"/>
</dbReference>
<protein>
    <submittedName>
        <fullName evidence="7">Branched-chain amino acid ABC transporter, permease protein</fullName>
    </submittedName>
</protein>
<dbReference type="Pfam" id="PF02653">
    <property type="entry name" value="BPD_transp_2"/>
    <property type="match status" value="1"/>
</dbReference>
<dbReference type="Proteomes" id="UP000005990">
    <property type="component" value="Unassembled WGS sequence"/>
</dbReference>
<evidence type="ECO:0000256" key="3">
    <source>
        <dbReference type="ARBA" id="ARBA00022692"/>
    </source>
</evidence>
<dbReference type="AlphaFoldDB" id="E4KQF3"/>
<feature type="transmembrane region" description="Helical" evidence="6">
    <location>
        <begin position="243"/>
        <end position="268"/>
    </location>
</feature>
<keyword evidence="3 6" id="KW-0812">Transmembrane</keyword>
<keyword evidence="4 6" id="KW-1133">Transmembrane helix</keyword>
<feature type="transmembrane region" description="Helical" evidence="6">
    <location>
        <begin position="38"/>
        <end position="59"/>
    </location>
</feature>
<feature type="transmembrane region" description="Helical" evidence="6">
    <location>
        <begin position="280"/>
        <end position="299"/>
    </location>
</feature>
<dbReference type="InterPro" id="IPR001851">
    <property type="entry name" value="ABC_transp_permease"/>
</dbReference>
<dbReference type="STRING" id="908337.HMPREF9257_0509"/>
<dbReference type="eggNOG" id="COG4177">
    <property type="taxonomic scope" value="Bacteria"/>
</dbReference>
<feature type="transmembrane region" description="Helical" evidence="6">
    <location>
        <begin position="206"/>
        <end position="231"/>
    </location>
</feature>
<accession>E4KQF3</accession>
<organism evidence="7 8">
    <name type="scientific">Eremococcus coleocola ACS-139-V-Col8</name>
    <dbReference type="NCBI Taxonomy" id="908337"/>
    <lineage>
        <taxon>Bacteria</taxon>
        <taxon>Bacillati</taxon>
        <taxon>Bacillota</taxon>
        <taxon>Bacilli</taxon>
        <taxon>Lactobacillales</taxon>
        <taxon>Aerococcaceae</taxon>
        <taxon>Eremococcus</taxon>
    </lineage>
</organism>
<evidence type="ECO:0000256" key="1">
    <source>
        <dbReference type="ARBA" id="ARBA00004651"/>
    </source>
</evidence>
<gene>
    <name evidence="7" type="ORF">HMPREF9257_0509</name>
</gene>
<name>E4KQF3_9LACT</name>
<dbReference type="GO" id="GO:0005886">
    <property type="term" value="C:plasma membrane"/>
    <property type="evidence" value="ECO:0007669"/>
    <property type="project" value="UniProtKB-SubCell"/>
</dbReference>
<keyword evidence="8" id="KW-1185">Reference proteome</keyword>
<evidence type="ECO:0000313" key="7">
    <source>
        <dbReference type="EMBL" id="EFR30616.1"/>
    </source>
</evidence>
<keyword evidence="5 6" id="KW-0472">Membrane</keyword>
<feature type="transmembrane region" description="Helical" evidence="6">
    <location>
        <begin position="118"/>
        <end position="136"/>
    </location>
</feature>
<evidence type="ECO:0000256" key="4">
    <source>
        <dbReference type="ARBA" id="ARBA00022989"/>
    </source>
</evidence>
<dbReference type="OrthoDB" id="9789927at2"/>
<keyword evidence="2" id="KW-1003">Cell membrane</keyword>
<dbReference type="InterPro" id="IPR043428">
    <property type="entry name" value="LivM-like"/>
</dbReference>
<evidence type="ECO:0000256" key="5">
    <source>
        <dbReference type="ARBA" id="ARBA00023136"/>
    </source>
</evidence>
<dbReference type="PANTHER" id="PTHR30482">
    <property type="entry name" value="HIGH-AFFINITY BRANCHED-CHAIN AMINO ACID TRANSPORT SYSTEM PERMEASE"/>
    <property type="match status" value="1"/>
</dbReference>
<reference evidence="7 8" key="1">
    <citation type="submission" date="2010-10" db="EMBL/GenBank/DDBJ databases">
        <authorList>
            <person name="Durkin A.S."/>
            <person name="Madupu R."/>
            <person name="Torralba M."/>
            <person name="Gillis M."/>
            <person name="Methe B."/>
            <person name="Sutton G."/>
            <person name="Nelson K.E."/>
        </authorList>
    </citation>
    <scope>NUCLEOTIDE SEQUENCE [LARGE SCALE GENOMIC DNA]</scope>
    <source>
        <strain evidence="7 8">ACS-139-V-Col8</strain>
    </source>
</reference>